<evidence type="ECO:0000313" key="2">
    <source>
        <dbReference type="Proteomes" id="UP000259026"/>
    </source>
</evidence>
<accession>A0A385E9R4</accession>
<name>A0A385E9R4_9CAUD</name>
<evidence type="ECO:0000313" key="1">
    <source>
        <dbReference type="EMBL" id="AXQ68594.1"/>
    </source>
</evidence>
<reference evidence="1 2" key="2">
    <citation type="submission" date="2018-09" db="EMBL/GenBank/DDBJ databases">
        <title>Giant CbK-like Caulobacter bacteriophages have genetically divergent genomes.</title>
        <authorList>
            <person name="Wilson K."/>
            <person name="Ely B."/>
        </authorList>
    </citation>
    <scope>NUCLEOTIDE SEQUENCE [LARGE SCALE GENOMIC DNA]</scope>
</reference>
<reference evidence="2" key="1">
    <citation type="submission" date="2018-07" db="EMBL/GenBank/DDBJ databases">
        <title>Giant CbK-like Caulobacter bacteriophages have genetically divergent genomes.</title>
        <authorList>
            <person name="Wilson K.M."/>
            <person name="Ely B."/>
        </authorList>
    </citation>
    <scope>NUCLEOTIDE SEQUENCE [LARGE SCALE GENOMIC DNA]</scope>
</reference>
<dbReference type="EMBL" id="MH588545">
    <property type="protein sequence ID" value="AXQ68594.1"/>
    <property type="molecule type" value="Genomic_DNA"/>
</dbReference>
<keyword evidence="2" id="KW-1185">Reference proteome</keyword>
<protein>
    <submittedName>
        <fullName evidence="1">Uncharacterized protein</fullName>
    </submittedName>
</protein>
<organism evidence="1 2">
    <name type="scientific">Caulobacter phage CcrPW</name>
    <dbReference type="NCBI Taxonomy" id="2283271"/>
    <lineage>
        <taxon>Viruses</taxon>
        <taxon>Duplodnaviria</taxon>
        <taxon>Heunggongvirae</taxon>
        <taxon>Uroviricota</taxon>
        <taxon>Caudoviricetes</taxon>
        <taxon>Jeanschmidtviridae</taxon>
        <taxon>Colossusvirus</taxon>
        <taxon>Colossusvirus PW</taxon>
    </lineage>
</organism>
<sequence>MCIVSAVMDYGDQLWPKQHPWMTPIVPDIPPIEVAPSKPITLKDFAKKEQGRLPTAEEIKAFKKLVEAAERFDQIANQPHCEDPEKIKLLQRLEERLARIEGAVGVVDEPAPAEVSADTLAFARALYGYFTSSVSEYVDRDHLQTRLEQKYPTADVGEAIRRAEAAKALLHGEAQ</sequence>
<dbReference type="Proteomes" id="UP000259026">
    <property type="component" value="Segment"/>
</dbReference>
<proteinExistence type="predicted"/>
<gene>
    <name evidence="1" type="ORF">CcrPW_gp055</name>
</gene>